<gene>
    <name evidence="5" type="ORF">FIBSPDRAFT_953268</name>
</gene>
<evidence type="ECO:0000256" key="1">
    <source>
        <dbReference type="ARBA" id="ARBA00005964"/>
    </source>
</evidence>
<evidence type="ECO:0000313" key="5">
    <source>
        <dbReference type="EMBL" id="KZP21934.1"/>
    </source>
</evidence>
<dbReference type="Gene3D" id="3.40.50.1820">
    <property type="entry name" value="alpha/beta hydrolase"/>
    <property type="match status" value="1"/>
</dbReference>
<evidence type="ECO:0000256" key="2">
    <source>
        <dbReference type="ARBA" id="ARBA00022801"/>
    </source>
</evidence>
<dbReference type="OrthoDB" id="408631at2759"/>
<organism evidence="5 6">
    <name type="scientific">Athelia psychrophila</name>
    <dbReference type="NCBI Taxonomy" id="1759441"/>
    <lineage>
        <taxon>Eukaryota</taxon>
        <taxon>Fungi</taxon>
        <taxon>Dikarya</taxon>
        <taxon>Basidiomycota</taxon>
        <taxon>Agaricomycotina</taxon>
        <taxon>Agaricomycetes</taxon>
        <taxon>Agaricomycetidae</taxon>
        <taxon>Atheliales</taxon>
        <taxon>Atheliaceae</taxon>
        <taxon>Athelia</taxon>
    </lineage>
</organism>
<feature type="chain" id="PRO_5007748873" description="Carboxylic ester hydrolase" evidence="3">
    <location>
        <begin position="18"/>
        <end position="556"/>
    </location>
</feature>
<comment type="similarity">
    <text evidence="1 3">Belongs to the type-B carboxylesterase/lipase family.</text>
</comment>
<evidence type="ECO:0000259" key="4">
    <source>
        <dbReference type="Pfam" id="PF00135"/>
    </source>
</evidence>
<dbReference type="STRING" id="436010.A0A166KIA8"/>
<sequence>MFRTTIIVAFCIWATASTPVRRDSPAVQLDDAIFTGATKNSISTFLGIPYVQPPVGDLRLRLPQPFSLYNASDGKAVTSYGPACYQQQSLLPNLPLVPQQVIDFITDSVNEVVTPDAEDCLTINVIRPANATSASKLPVLLWIYGGAFETGGTSKYDGTPIVQNSMKQGLPVVYVSMNYRLSAFGFMPGQEVKGAQIGNIGLQDQRAAMRWVQRYIGQFGGDPTKVTIWGESAGSISVALHMVANNGDDEGLFRGAIMESGSPIPVGDITLGQRYFDTFVSQTGCSSASDKLECLRAVPYANYTAAVQASPSSYNYQGLMLAWVPRVDGMFLTDNPYSLIAAGKVSPVPMINGDVDDEGTLFALVTTNNITTTAKFQQYLQTIYFPLANSTAIEQILALYPGDITQGSPFNTSVLNAYTPQYKRIAAFIGDAVFQAPRRYFLNFRSGKQNTWSYVYKRFKALPLLGSAHSSDSTGIYNLGDDFTDYIVRFAVNLNPNGGSDLTWPQYTTQSPTLMTFLGGVNGNLSILQLSEDTFRQAAISYLIELELEYPLFNPF</sequence>
<dbReference type="GO" id="GO:0016787">
    <property type="term" value="F:hydrolase activity"/>
    <property type="evidence" value="ECO:0007669"/>
    <property type="project" value="UniProtKB-KW"/>
</dbReference>
<reference evidence="5 6" key="1">
    <citation type="journal article" date="2016" name="Mol. Biol. Evol.">
        <title>Comparative Genomics of Early-Diverging Mushroom-Forming Fungi Provides Insights into the Origins of Lignocellulose Decay Capabilities.</title>
        <authorList>
            <person name="Nagy L.G."/>
            <person name="Riley R."/>
            <person name="Tritt A."/>
            <person name="Adam C."/>
            <person name="Daum C."/>
            <person name="Floudas D."/>
            <person name="Sun H."/>
            <person name="Yadav J.S."/>
            <person name="Pangilinan J."/>
            <person name="Larsson K.H."/>
            <person name="Matsuura K."/>
            <person name="Barry K."/>
            <person name="Labutti K."/>
            <person name="Kuo R."/>
            <person name="Ohm R.A."/>
            <person name="Bhattacharya S.S."/>
            <person name="Shirouzu T."/>
            <person name="Yoshinaga Y."/>
            <person name="Martin F.M."/>
            <person name="Grigoriev I.V."/>
            <person name="Hibbett D.S."/>
        </authorList>
    </citation>
    <scope>NUCLEOTIDE SEQUENCE [LARGE SCALE GENOMIC DNA]</scope>
    <source>
        <strain evidence="5 6">CBS 109695</strain>
    </source>
</reference>
<dbReference type="InterPro" id="IPR050309">
    <property type="entry name" value="Type-B_Carboxylest/Lipase"/>
</dbReference>
<proteinExistence type="inferred from homology"/>
<dbReference type="PANTHER" id="PTHR11559">
    <property type="entry name" value="CARBOXYLESTERASE"/>
    <property type="match status" value="1"/>
</dbReference>
<dbReference type="AlphaFoldDB" id="A0A166KIA8"/>
<accession>A0A166KIA8</accession>
<dbReference type="InterPro" id="IPR019826">
    <property type="entry name" value="Carboxylesterase_B_AS"/>
</dbReference>
<dbReference type="ESTHER" id="9homo-a0a166kia8">
    <property type="family name" value="Fungal_carboxylesterase_lipase"/>
</dbReference>
<feature type="signal peptide" evidence="3">
    <location>
        <begin position="1"/>
        <end position="17"/>
    </location>
</feature>
<dbReference type="Proteomes" id="UP000076532">
    <property type="component" value="Unassembled WGS sequence"/>
</dbReference>
<dbReference type="PROSITE" id="PS00941">
    <property type="entry name" value="CARBOXYLESTERASE_B_2"/>
    <property type="match status" value="1"/>
</dbReference>
<dbReference type="InterPro" id="IPR019819">
    <property type="entry name" value="Carboxylesterase_B_CS"/>
</dbReference>
<feature type="domain" description="Carboxylesterase type B" evidence="4">
    <location>
        <begin position="36"/>
        <end position="516"/>
    </location>
</feature>
<name>A0A166KIA8_9AGAM</name>
<evidence type="ECO:0000313" key="6">
    <source>
        <dbReference type="Proteomes" id="UP000076532"/>
    </source>
</evidence>
<dbReference type="InterPro" id="IPR029058">
    <property type="entry name" value="AB_hydrolase_fold"/>
</dbReference>
<dbReference type="InterPro" id="IPR002018">
    <property type="entry name" value="CarbesteraseB"/>
</dbReference>
<evidence type="ECO:0000256" key="3">
    <source>
        <dbReference type="RuleBase" id="RU361235"/>
    </source>
</evidence>
<dbReference type="PROSITE" id="PS00122">
    <property type="entry name" value="CARBOXYLESTERASE_B_1"/>
    <property type="match status" value="1"/>
</dbReference>
<keyword evidence="2 3" id="KW-0378">Hydrolase</keyword>
<dbReference type="Pfam" id="PF00135">
    <property type="entry name" value="COesterase"/>
    <property type="match status" value="1"/>
</dbReference>
<dbReference type="SUPFAM" id="SSF53474">
    <property type="entry name" value="alpha/beta-Hydrolases"/>
    <property type="match status" value="1"/>
</dbReference>
<dbReference type="EMBL" id="KV417543">
    <property type="protein sequence ID" value="KZP21934.1"/>
    <property type="molecule type" value="Genomic_DNA"/>
</dbReference>
<dbReference type="EC" id="3.1.1.-" evidence="3"/>
<protein>
    <recommendedName>
        <fullName evidence="3">Carboxylic ester hydrolase</fullName>
        <ecNumber evidence="3">3.1.1.-</ecNumber>
    </recommendedName>
</protein>
<keyword evidence="3" id="KW-0732">Signal</keyword>
<keyword evidence="6" id="KW-1185">Reference proteome</keyword>